<dbReference type="Proteomes" id="UP000277204">
    <property type="component" value="Unassembled WGS sequence"/>
</dbReference>
<protein>
    <submittedName>
        <fullName evidence="1">Uncharacterized protein</fullName>
    </submittedName>
</protein>
<accession>A0A3P8CDR1</accession>
<dbReference type="EMBL" id="UZAI01017733">
    <property type="protein sequence ID" value="VDP28860.1"/>
    <property type="molecule type" value="Genomic_DNA"/>
</dbReference>
<reference evidence="1 2" key="1">
    <citation type="submission" date="2018-11" db="EMBL/GenBank/DDBJ databases">
        <authorList>
            <consortium name="Pathogen Informatics"/>
        </authorList>
    </citation>
    <scope>NUCLEOTIDE SEQUENCE [LARGE SCALE GENOMIC DNA]</scope>
    <source>
        <strain evidence="1 2">Zambia</strain>
    </source>
</reference>
<evidence type="ECO:0000313" key="1">
    <source>
        <dbReference type="EMBL" id="VDP28860.1"/>
    </source>
</evidence>
<dbReference type="AlphaFoldDB" id="A0A3P8CDR1"/>
<evidence type="ECO:0000313" key="2">
    <source>
        <dbReference type="Proteomes" id="UP000277204"/>
    </source>
</evidence>
<name>A0A3P8CDR1_9TREM</name>
<proteinExistence type="predicted"/>
<keyword evidence="2" id="KW-1185">Reference proteome</keyword>
<gene>
    <name evidence="1" type="ORF">SMRZ_LOCUS18711</name>
</gene>
<organism evidence="1 2">
    <name type="scientific">Schistosoma margrebowiei</name>
    <dbReference type="NCBI Taxonomy" id="48269"/>
    <lineage>
        <taxon>Eukaryota</taxon>
        <taxon>Metazoa</taxon>
        <taxon>Spiralia</taxon>
        <taxon>Lophotrochozoa</taxon>
        <taxon>Platyhelminthes</taxon>
        <taxon>Trematoda</taxon>
        <taxon>Digenea</taxon>
        <taxon>Strigeidida</taxon>
        <taxon>Schistosomatoidea</taxon>
        <taxon>Schistosomatidae</taxon>
        <taxon>Schistosoma</taxon>
    </lineage>
</organism>
<sequence>MMLYKEVQNALIGWESHETWIIKASFKTKKEGISMSVIQCYAPTNDHNEDVKGQFYDRLQSTA</sequence>